<gene>
    <name evidence="1" type="ORF">MA16_Dca021904</name>
</gene>
<dbReference type="EMBL" id="KZ502736">
    <property type="protein sequence ID" value="PKU73575.1"/>
    <property type="molecule type" value="Genomic_DNA"/>
</dbReference>
<dbReference type="AlphaFoldDB" id="A0A2I0WD39"/>
<protein>
    <submittedName>
        <fullName evidence="1">Uncharacterized protein</fullName>
    </submittedName>
</protein>
<reference evidence="1 2" key="2">
    <citation type="journal article" date="2017" name="Nature">
        <title>The Apostasia genome and the evolution of orchids.</title>
        <authorList>
            <person name="Zhang G.Q."/>
            <person name="Liu K.W."/>
            <person name="Li Z."/>
            <person name="Lohaus R."/>
            <person name="Hsiao Y.Y."/>
            <person name="Niu S.C."/>
            <person name="Wang J.Y."/>
            <person name="Lin Y.C."/>
            <person name="Xu Q."/>
            <person name="Chen L.J."/>
            <person name="Yoshida K."/>
            <person name="Fujiwara S."/>
            <person name="Wang Z.W."/>
            <person name="Zhang Y.Q."/>
            <person name="Mitsuda N."/>
            <person name="Wang M."/>
            <person name="Liu G.H."/>
            <person name="Pecoraro L."/>
            <person name="Huang H.X."/>
            <person name="Xiao X.J."/>
            <person name="Lin M."/>
            <person name="Wu X.Y."/>
            <person name="Wu W.L."/>
            <person name="Chen Y.Y."/>
            <person name="Chang S.B."/>
            <person name="Sakamoto S."/>
            <person name="Ohme-Takagi M."/>
            <person name="Yagi M."/>
            <person name="Zeng S.J."/>
            <person name="Shen C.Y."/>
            <person name="Yeh C.M."/>
            <person name="Luo Y.B."/>
            <person name="Tsai W.C."/>
            <person name="Van de Peer Y."/>
            <person name="Liu Z.J."/>
        </authorList>
    </citation>
    <scope>NUCLEOTIDE SEQUENCE [LARGE SCALE GENOMIC DNA]</scope>
    <source>
        <tissue evidence="1">The whole plant</tissue>
    </source>
</reference>
<dbReference type="Proteomes" id="UP000233837">
    <property type="component" value="Unassembled WGS sequence"/>
</dbReference>
<keyword evidence="2" id="KW-1185">Reference proteome</keyword>
<name>A0A2I0WD39_9ASPA</name>
<evidence type="ECO:0000313" key="2">
    <source>
        <dbReference type="Proteomes" id="UP000233837"/>
    </source>
</evidence>
<evidence type="ECO:0000313" key="1">
    <source>
        <dbReference type="EMBL" id="PKU73575.1"/>
    </source>
</evidence>
<organism evidence="1 2">
    <name type="scientific">Dendrobium catenatum</name>
    <dbReference type="NCBI Taxonomy" id="906689"/>
    <lineage>
        <taxon>Eukaryota</taxon>
        <taxon>Viridiplantae</taxon>
        <taxon>Streptophyta</taxon>
        <taxon>Embryophyta</taxon>
        <taxon>Tracheophyta</taxon>
        <taxon>Spermatophyta</taxon>
        <taxon>Magnoliopsida</taxon>
        <taxon>Liliopsida</taxon>
        <taxon>Asparagales</taxon>
        <taxon>Orchidaceae</taxon>
        <taxon>Epidendroideae</taxon>
        <taxon>Malaxideae</taxon>
        <taxon>Dendrobiinae</taxon>
        <taxon>Dendrobium</taxon>
    </lineage>
</organism>
<proteinExistence type="predicted"/>
<sequence>MLIKYSATIKPYLLCSKVRLPLWSTPSTTTVPLWCGGKLIESRWWTKANLSVTNCGAKKKRRILSDSKVEDV</sequence>
<reference evidence="1 2" key="1">
    <citation type="journal article" date="2016" name="Sci. Rep.">
        <title>The Dendrobium catenatum Lindl. genome sequence provides insights into polysaccharide synthase, floral development and adaptive evolution.</title>
        <authorList>
            <person name="Zhang G.Q."/>
            <person name="Xu Q."/>
            <person name="Bian C."/>
            <person name="Tsai W.C."/>
            <person name="Yeh C.M."/>
            <person name="Liu K.W."/>
            <person name="Yoshida K."/>
            <person name="Zhang L.S."/>
            <person name="Chang S.B."/>
            <person name="Chen F."/>
            <person name="Shi Y."/>
            <person name="Su Y.Y."/>
            <person name="Zhang Y.Q."/>
            <person name="Chen L.J."/>
            <person name="Yin Y."/>
            <person name="Lin M."/>
            <person name="Huang H."/>
            <person name="Deng H."/>
            <person name="Wang Z.W."/>
            <person name="Zhu S.L."/>
            <person name="Zhao X."/>
            <person name="Deng C."/>
            <person name="Niu S.C."/>
            <person name="Huang J."/>
            <person name="Wang M."/>
            <person name="Liu G.H."/>
            <person name="Yang H.J."/>
            <person name="Xiao X.J."/>
            <person name="Hsiao Y.Y."/>
            <person name="Wu W.L."/>
            <person name="Chen Y.Y."/>
            <person name="Mitsuda N."/>
            <person name="Ohme-Takagi M."/>
            <person name="Luo Y.B."/>
            <person name="Van de Peer Y."/>
            <person name="Liu Z.J."/>
        </authorList>
    </citation>
    <scope>NUCLEOTIDE SEQUENCE [LARGE SCALE GENOMIC DNA]</scope>
    <source>
        <tissue evidence="1">The whole plant</tissue>
    </source>
</reference>
<accession>A0A2I0WD39</accession>